<feature type="transmembrane region" description="Helical" evidence="3">
    <location>
        <begin position="6"/>
        <end position="29"/>
    </location>
</feature>
<evidence type="ECO:0000256" key="2">
    <source>
        <dbReference type="SAM" id="MobiDB-lite"/>
    </source>
</evidence>
<evidence type="ECO:0000313" key="4">
    <source>
        <dbReference type="Proteomes" id="UP000221080"/>
    </source>
</evidence>
<accession>A0A9F7RF07</accession>
<feature type="region of interest" description="Disordered" evidence="2">
    <location>
        <begin position="177"/>
        <end position="252"/>
    </location>
</feature>
<keyword evidence="3" id="KW-0472">Membrane</keyword>
<dbReference type="RefSeq" id="XP_053534162.1">
    <property type="nucleotide sequence ID" value="XM_053678187.1"/>
</dbReference>
<dbReference type="Proteomes" id="UP000221080">
    <property type="component" value="Chromosome 4"/>
</dbReference>
<dbReference type="GeneID" id="108264140"/>
<feature type="coiled-coil region" evidence="1">
    <location>
        <begin position="37"/>
        <end position="140"/>
    </location>
</feature>
<sequence>MCVYVCSYVCVSIYVCVCVCVCVCICTQWRRDADIERQKYEQLIDKYHTEYQQLQDKLPALVQSAVLELKDEVSALQERLREREEEVTRVREEVSERLGRLVREQQEQVEQLQHKLQEHQQEAHRDVQQLSKENSALHEENCLLQETVRRECEERAELTAALSLAREQLLGVRQTAANSSIPHSSASSSLPSLSAGHSRDAVTGGRSTASWHGNPRQLLPALPRLTTERPAPPTGTRHHISTLKGRKDKHSC</sequence>
<dbReference type="KEGG" id="ipu:108264140"/>
<proteinExistence type="predicted"/>
<dbReference type="PANTHER" id="PTHR34251:SF1">
    <property type="entry name" value="LEUCINE, GLUTAMATE AND LYSINE RICH 1"/>
    <property type="match status" value="1"/>
</dbReference>
<reference evidence="4" key="1">
    <citation type="journal article" date="2016" name="Nat. Commun.">
        <title>The channel catfish genome sequence provides insights into the evolution of scale formation in teleosts.</title>
        <authorList>
            <person name="Liu Z."/>
            <person name="Liu S."/>
            <person name="Yao J."/>
            <person name="Bao L."/>
            <person name="Zhang J."/>
            <person name="Li Y."/>
            <person name="Jiang C."/>
            <person name="Sun L."/>
            <person name="Wang R."/>
            <person name="Zhang Y."/>
            <person name="Zhou T."/>
            <person name="Zeng Q."/>
            <person name="Fu Q."/>
            <person name="Gao S."/>
            <person name="Li N."/>
            <person name="Koren S."/>
            <person name="Jiang Y."/>
            <person name="Zimin A."/>
            <person name="Xu P."/>
            <person name="Phillippy A.M."/>
            <person name="Geng X."/>
            <person name="Song L."/>
            <person name="Sun F."/>
            <person name="Li C."/>
            <person name="Wang X."/>
            <person name="Chen A."/>
            <person name="Jin Y."/>
            <person name="Yuan Z."/>
            <person name="Yang Y."/>
            <person name="Tan S."/>
            <person name="Peatman E."/>
            <person name="Lu J."/>
            <person name="Qin Z."/>
            <person name="Dunham R."/>
            <person name="Li Z."/>
            <person name="Sonstegard T."/>
            <person name="Feng J."/>
            <person name="Danzmann R.G."/>
            <person name="Schroeder S."/>
            <person name="Scheffler B."/>
            <person name="Duke M.V."/>
            <person name="Ballard L."/>
            <person name="Kucuktas H."/>
            <person name="Kaltenboeck L."/>
            <person name="Liu H."/>
            <person name="Armbruster J."/>
            <person name="Xie Y."/>
            <person name="Kirby M.L."/>
            <person name="Tian Y."/>
            <person name="Flanagan M.E."/>
            <person name="Mu W."/>
            <person name="Waldbieser G.C."/>
        </authorList>
    </citation>
    <scope>NUCLEOTIDE SEQUENCE [LARGE SCALE GENOMIC DNA]</scope>
    <source>
        <strain evidence="4">SDA103</strain>
    </source>
</reference>
<feature type="compositionally biased region" description="Low complexity" evidence="2">
    <location>
        <begin position="179"/>
        <end position="196"/>
    </location>
</feature>
<evidence type="ECO:0000313" key="5">
    <source>
        <dbReference type="RefSeq" id="XP_053534162.1"/>
    </source>
</evidence>
<dbReference type="AlphaFoldDB" id="A0A9F7RF07"/>
<evidence type="ECO:0000256" key="1">
    <source>
        <dbReference type="SAM" id="Coils"/>
    </source>
</evidence>
<feature type="compositionally biased region" description="Basic residues" evidence="2">
    <location>
        <begin position="236"/>
        <end position="252"/>
    </location>
</feature>
<keyword evidence="3" id="KW-0812">Transmembrane</keyword>
<reference evidence="5" key="2">
    <citation type="submission" date="2025-08" db="UniProtKB">
        <authorList>
            <consortium name="RefSeq"/>
        </authorList>
    </citation>
    <scope>IDENTIFICATION</scope>
    <source>
        <tissue evidence="5">Blood</tissue>
    </source>
</reference>
<keyword evidence="1" id="KW-0175">Coiled coil</keyword>
<gene>
    <name evidence="5" type="primary">LOC108264140</name>
</gene>
<organism evidence="4 5">
    <name type="scientific">Ictalurus punctatus</name>
    <name type="common">Channel catfish</name>
    <name type="synonym">Silurus punctatus</name>
    <dbReference type="NCBI Taxonomy" id="7998"/>
    <lineage>
        <taxon>Eukaryota</taxon>
        <taxon>Metazoa</taxon>
        <taxon>Chordata</taxon>
        <taxon>Craniata</taxon>
        <taxon>Vertebrata</taxon>
        <taxon>Euteleostomi</taxon>
        <taxon>Actinopterygii</taxon>
        <taxon>Neopterygii</taxon>
        <taxon>Teleostei</taxon>
        <taxon>Ostariophysi</taxon>
        <taxon>Siluriformes</taxon>
        <taxon>Ictaluridae</taxon>
        <taxon>Ictalurus</taxon>
    </lineage>
</organism>
<dbReference type="PANTHER" id="PTHR34251">
    <property type="entry name" value="LEUCINE-, GLUTAMATE- AND LYSINE-RICH PROTEIN 1"/>
    <property type="match status" value="1"/>
</dbReference>
<evidence type="ECO:0000256" key="3">
    <source>
        <dbReference type="SAM" id="Phobius"/>
    </source>
</evidence>
<protein>
    <submittedName>
        <fullName evidence="5">GRB10-interacting GYF protein 2</fullName>
    </submittedName>
</protein>
<name>A0A9F7RF07_ICTPU</name>
<keyword evidence="3" id="KW-1133">Transmembrane helix</keyword>
<dbReference type="OrthoDB" id="8962532at2759"/>
<dbReference type="InterPro" id="IPR038799">
    <property type="entry name" value="LEKR1"/>
</dbReference>
<keyword evidence="4" id="KW-1185">Reference proteome</keyword>